<sequence precursor="true">MRAVLRCATAILVTALALSGCSGGGKDESAAPKLLGDADLDGLLLSADEMNTLMGTTGMTPRQTVRTMGDHRNLLPNLNCLGVWQVNEAAIYGEGWTAMRQQLQRSPNNDNWDNLVVQSVVSYPSEQQARDFYRQSADRWAKCSDHNVNINLNGQQLPKWRSGPLTETDTQLTMPFTRGTGEQLRSCQRVLAVEANVIIDAQACKPANSTVTQAAQVADEVKALIRG</sequence>
<keyword evidence="3" id="KW-0449">Lipoprotein</keyword>
<dbReference type="OrthoDB" id="4761399at2"/>
<dbReference type="Gene3D" id="3.40.1000.70">
    <property type="entry name" value="PknH-like extracellular domain"/>
    <property type="match status" value="1"/>
</dbReference>
<evidence type="ECO:0000313" key="4">
    <source>
        <dbReference type="Proteomes" id="UP000199147"/>
    </source>
</evidence>
<dbReference type="AlphaFoldDB" id="A0A0H5RGW5"/>
<reference evidence="4" key="1">
    <citation type="submission" date="2015-07" db="EMBL/GenBank/DDBJ databases">
        <authorList>
            <person name="Urmite Genomes"/>
        </authorList>
    </citation>
    <scope>NUCLEOTIDE SEQUENCE [LARGE SCALE GENOMIC DNA]</scope>
    <source>
        <strain evidence="4">type strain: ATCC 49404</strain>
    </source>
</reference>
<proteinExistence type="predicted"/>
<evidence type="ECO:0000259" key="2">
    <source>
        <dbReference type="Pfam" id="PF14032"/>
    </source>
</evidence>
<evidence type="ECO:0000256" key="1">
    <source>
        <dbReference type="SAM" id="SignalP"/>
    </source>
</evidence>
<dbReference type="Pfam" id="PF14032">
    <property type="entry name" value="PknH_C"/>
    <property type="match status" value="1"/>
</dbReference>
<dbReference type="InterPro" id="IPR038232">
    <property type="entry name" value="PknH-like_Extracell_sf"/>
</dbReference>
<dbReference type="PROSITE" id="PS51257">
    <property type="entry name" value="PROKAR_LIPOPROTEIN"/>
    <property type="match status" value="1"/>
</dbReference>
<dbReference type="InterPro" id="IPR026954">
    <property type="entry name" value="PknH-like_Extracell"/>
</dbReference>
<evidence type="ECO:0000313" key="3">
    <source>
        <dbReference type="EMBL" id="CRZ13395.1"/>
    </source>
</evidence>
<protein>
    <submittedName>
        <fullName evidence="3">Putative lipoprotein LppH</fullName>
    </submittedName>
</protein>
<dbReference type="Proteomes" id="UP000199147">
    <property type="component" value="Unassembled WGS sequence"/>
</dbReference>
<dbReference type="EMBL" id="CWKH01000001">
    <property type="protein sequence ID" value="CRZ13395.1"/>
    <property type="molecule type" value="Genomic_DNA"/>
</dbReference>
<name>A0A0H5RGW5_9MYCO</name>
<keyword evidence="4" id="KW-1185">Reference proteome</keyword>
<organism evidence="3 4">
    <name type="scientific">Mycolicibacterium neworleansense</name>
    <dbReference type="NCBI Taxonomy" id="146018"/>
    <lineage>
        <taxon>Bacteria</taxon>
        <taxon>Bacillati</taxon>
        <taxon>Actinomycetota</taxon>
        <taxon>Actinomycetes</taxon>
        <taxon>Mycobacteriales</taxon>
        <taxon>Mycobacteriaceae</taxon>
        <taxon>Mycolicibacterium</taxon>
    </lineage>
</organism>
<accession>A0A0H5RGW5</accession>
<dbReference type="STRING" id="146018.BN2156_00227"/>
<feature type="chain" id="PRO_5039330243" evidence="1">
    <location>
        <begin position="20"/>
        <end position="227"/>
    </location>
</feature>
<feature type="signal peptide" evidence="1">
    <location>
        <begin position="1"/>
        <end position="19"/>
    </location>
</feature>
<feature type="domain" description="PknH-like extracellular" evidence="2">
    <location>
        <begin position="38"/>
        <end position="221"/>
    </location>
</feature>
<gene>
    <name evidence="3" type="ORF">BN2156_00227</name>
</gene>
<keyword evidence="1" id="KW-0732">Signal</keyword>